<dbReference type="RefSeq" id="WP_014967303.1">
    <property type="nucleotide sequence ID" value="NC_018664.1"/>
</dbReference>
<keyword evidence="3" id="KW-1185">Reference proteome</keyword>
<dbReference type="EMBL" id="CP003326">
    <property type="protein sequence ID" value="AFS78166.1"/>
    <property type="molecule type" value="Genomic_DNA"/>
</dbReference>
<sequence>MEMTTAERMKGLTMKKKIDRVPMNPFASTYTALISNHTAREYYLNPEIALKCHMNSMMLHKYDAGPGYGVPNWQTWDFGGELEFSLTNRAALPKVIRYPIENIKDTLKIELPDIRTAPISSRMIKFSELSLEKGFGYGVPAGSALTGVEGLIGAQQLLKLMVKDPNHIHYLMRISTDYILSIAKYMIDKFGAEKASAFTAYPLEAHELIPSKYFEKFSLPYTKEIVETLSNWGVNKIIVHLCGNHTDNLDYWINDINVPKRTVFAVGTEMNIVKTAERLGDDYIIAGNVRNSILNNGTPDDVYKESKSIIEKLKDFPGGFILMPDCGLSPLTPSCNVDAMLRAVKDFGRYE</sequence>
<dbReference type="KEGG" id="cad:Curi_c11520"/>
<dbReference type="GO" id="GO:0004853">
    <property type="term" value="F:uroporphyrinogen decarboxylase activity"/>
    <property type="evidence" value="ECO:0007669"/>
    <property type="project" value="UniProtKB-EC"/>
</dbReference>
<dbReference type="STRING" id="1128398.Curi_c11520"/>
<evidence type="ECO:0000313" key="3">
    <source>
        <dbReference type="Proteomes" id="UP000006094"/>
    </source>
</evidence>
<dbReference type="PANTHER" id="PTHR47099">
    <property type="entry name" value="METHYLCOBAMIDE:COM METHYLTRANSFERASE MTBA"/>
    <property type="match status" value="1"/>
</dbReference>
<dbReference type="EC" id="4.1.1.37" evidence="2"/>
<dbReference type="PANTHER" id="PTHR47099:SF1">
    <property type="entry name" value="METHYLCOBAMIDE:COM METHYLTRANSFERASE MTBA"/>
    <property type="match status" value="1"/>
</dbReference>
<dbReference type="Proteomes" id="UP000006094">
    <property type="component" value="Chromosome"/>
</dbReference>
<reference evidence="2 3" key="1">
    <citation type="journal article" date="2012" name="PLoS ONE">
        <title>The purine-utilizing bacterium Clostridium acidurici 9a: a genome-guided metabolic reconsideration.</title>
        <authorList>
            <person name="Hartwich K."/>
            <person name="Poehlein A."/>
            <person name="Daniel R."/>
        </authorList>
    </citation>
    <scope>NUCLEOTIDE SEQUENCE [LARGE SCALE GENOMIC DNA]</scope>
    <source>
        <strain evidence="3">ATCC 7906 / DSM 604 / BCRC 14475 / CIP 104303 / KCTC 5404 / NCIMB 10678 / 9a</strain>
    </source>
</reference>
<dbReference type="eggNOG" id="COG0407">
    <property type="taxonomic scope" value="Bacteria"/>
</dbReference>
<dbReference type="HOGENOM" id="CLU_745166_0_0_9"/>
<dbReference type="Pfam" id="PF01208">
    <property type="entry name" value="URO-D"/>
    <property type="match status" value="1"/>
</dbReference>
<organism evidence="2 3">
    <name type="scientific">Gottschalkia acidurici (strain ATCC 7906 / DSM 604 / BCRC 14475 / CIP 104303 / KCTC 5404 / NCIMB 10678 / 9a)</name>
    <name type="common">Clostridium acidurici</name>
    <dbReference type="NCBI Taxonomy" id="1128398"/>
    <lineage>
        <taxon>Bacteria</taxon>
        <taxon>Bacillati</taxon>
        <taxon>Bacillota</taxon>
        <taxon>Tissierellia</taxon>
        <taxon>Tissierellales</taxon>
        <taxon>Gottschalkiaceae</taxon>
        <taxon>Gottschalkia</taxon>
    </lineage>
</organism>
<dbReference type="SUPFAM" id="SSF51726">
    <property type="entry name" value="UROD/MetE-like"/>
    <property type="match status" value="1"/>
</dbReference>
<proteinExistence type="predicted"/>
<evidence type="ECO:0000259" key="1">
    <source>
        <dbReference type="Pfam" id="PF01208"/>
    </source>
</evidence>
<dbReference type="OrthoDB" id="9771599at2"/>
<dbReference type="InterPro" id="IPR000257">
    <property type="entry name" value="Uroporphyrinogen_deCOase"/>
</dbReference>
<dbReference type="GO" id="GO:0006779">
    <property type="term" value="P:porphyrin-containing compound biosynthetic process"/>
    <property type="evidence" value="ECO:0007669"/>
    <property type="project" value="InterPro"/>
</dbReference>
<dbReference type="Gene3D" id="3.20.20.210">
    <property type="match status" value="1"/>
</dbReference>
<accession>K0B0J4</accession>
<evidence type="ECO:0000313" key="2">
    <source>
        <dbReference type="EMBL" id="AFS78166.1"/>
    </source>
</evidence>
<gene>
    <name evidence="2" type="primary">hemE2</name>
    <name evidence="2" type="ordered locus">Curi_c11520</name>
</gene>
<feature type="domain" description="Uroporphyrinogen decarboxylase (URO-D)" evidence="1">
    <location>
        <begin position="6"/>
        <end position="346"/>
    </location>
</feature>
<dbReference type="InterPro" id="IPR038071">
    <property type="entry name" value="UROD/MetE-like_sf"/>
</dbReference>
<keyword evidence="2" id="KW-0456">Lyase</keyword>
<dbReference type="InterPro" id="IPR052024">
    <property type="entry name" value="Methanogen_methyltrans"/>
</dbReference>
<name>K0B0J4_GOTA9</name>
<protein>
    <submittedName>
        <fullName evidence="2">Uroporphyrinogen decarboxylase HemE</fullName>
        <ecNumber evidence="2">4.1.1.37</ecNumber>
    </submittedName>
</protein>
<dbReference type="AlphaFoldDB" id="K0B0J4"/>